<sequence length="175" mass="19592">MLLSDAGIPFTERSYTLPEWPKVSKSWQAAAQAHGASQTAGQYDGRDSSEQYLVDAVADVASDWRNEWVIGQWSKDAIPSKQEAARVFYARKKKPRFINTVESYLRDSQGPYLLGERITYADILLYGLVHDEVPETCNLAPDSRLLLLYHTVGQRPGIAAYVNAWKARIGATSKL</sequence>
<dbReference type="InterPro" id="IPR036282">
    <property type="entry name" value="Glutathione-S-Trfase_C_sf"/>
</dbReference>
<evidence type="ECO:0000313" key="2">
    <source>
        <dbReference type="EMBL" id="RKP09844.1"/>
    </source>
</evidence>
<feature type="domain" description="GST C-terminal" evidence="1">
    <location>
        <begin position="47"/>
        <end position="173"/>
    </location>
</feature>
<accession>A0A4P9XUE0</accession>
<dbReference type="Gene3D" id="1.20.1050.10">
    <property type="match status" value="1"/>
</dbReference>
<dbReference type="OrthoDB" id="414243at2759"/>
<keyword evidence="3" id="KW-1185">Reference proteome</keyword>
<name>A0A4P9XUE0_9FUNG</name>
<dbReference type="Proteomes" id="UP000271241">
    <property type="component" value="Unassembled WGS sequence"/>
</dbReference>
<dbReference type="AlphaFoldDB" id="A0A4P9XUE0"/>
<reference evidence="3" key="1">
    <citation type="journal article" date="2018" name="Nat. Microbiol.">
        <title>Leveraging single-cell genomics to expand the fungal tree of life.</title>
        <authorList>
            <person name="Ahrendt S.R."/>
            <person name="Quandt C.A."/>
            <person name="Ciobanu D."/>
            <person name="Clum A."/>
            <person name="Salamov A."/>
            <person name="Andreopoulos B."/>
            <person name="Cheng J.F."/>
            <person name="Woyke T."/>
            <person name="Pelin A."/>
            <person name="Henrissat B."/>
            <person name="Reynolds N.K."/>
            <person name="Benny G.L."/>
            <person name="Smith M.E."/>
            <person name="James T.Y."/>
            <person name="Grigoriev I.V."/>
        </authorList>
    </citation>
    <scope>NUCLEOTIDE SEQUENCE [LARGE SCALE GENOMIC DNA]</scope>
    <source>
        <strain evidence="3">RSA 1356</strain>
    </source>
</reference>
<organism evidence="2 3">
    <name type="scientific">Thamnocephalis sphaerospora</name>
    <dbReference type="NCBI Taxonomy" id="78915"/>
    <lineage>
        <taxon>Eukaryota</taxon>
        <taxon>Fungi</taxon>
        <taxon>Fungi incertae sedis</taxon>
        <taxon>Zoopagomycota</taxon>
        <taxon>Zoopagomycotina</taxon>
        <taxon>Zoopagomycetes</taxon>
        <taxon>Zoopagales</taxon>
        <taxon>Sigmoideomycetaceae</taxon>
        <taxon>Thamnocephalis</taxon>
    </lineage>
</organism>
<dbReference type="SUPFAM" id="SSF47616">
    <property type="entry name" value="GST C-terminal domain-like"/>
    <property type="match status" value="1"/>
</dbReference>
<dbReference type="InterPro" id="IPR004046">
    <property type="entry name" value="GST_C"/>
</dbReference>
<dbReference type="Pfam" id="PF14497">
    <property type="entry name" value="GST_C_3"/>
    <property type="match status" value="1"/>
</dbReference>
<evidence type="ECO:0000313" key="3">
    <source>
        <dbReference type="Proteomes" id="UP000271241"/>
    </source>
</evidence>
<evidence type="ECO:0000259" key="1">
    <source>
        <dbReference type="PROSITE" id="PS50405"/>
    </source>
</evidence>
<gene>
    <name evidence="2" type="ORF">THASP1DRAFT_28358</name>
</gene>
<protein>
    <recommendedName>
        <fullName evidence="1">GST C-terminal domain-containing protein</fullName>
    </recommendedName>
</protein>
<dbReference type="InterPro" id="IPR010987">
    <property type="entry name" value="Glutathione-S-Trfase_C-like"/>
</dbReference>
<dbReference type="STRING" id="78915.A0A4P9XUE0"/>
<dbReference type="EMBL" id="KZ992485">
    <property type="protein sequence ID" value="RKP09844.1"/>
    <property type="molecule type" value="Genomic_DNA"/>
</dbReference>
<dbReference type="PROSITE" id="PS50405">
    <property type="entry name" value="GST_CTER"/>
    <property type="match status" value="1"/>
</dbReference>
<proteinExistence type="predicted"/>